<evidence type="ECO:0000313" key="11">
    <source>
        <dbReference type="Proteomes" id="UP000199377"/>
    </source>
</evidence>
<accession>A0A1I3MY48</accession>
<dbReference type="Gene3D" id="1.10.3720.10">
    <property type="entry name" value="MetI-like"/>
    <property type="match status" value="1"/>
</dbReference>
<dbReference type="Pfam" id="PF00528">
    <property type="entry name" value="BPD_transp_1"/>
    <property type="match status" value="1"/>
</dbReference>
<organism evidence="10 11">
    <name type="scientific">Albimonas pacifica</name>
    <dbReference type="NCBI Taxonomy" id="1114924"/>
    <lineage>
        <taxon>Bacteria</taxon>
        <taxon>Pseudomonadati</taxon>
        <taxon>Pseudomonadota</taxon>
        <taxon>Alphaproteobacteria</taxon>
        <taxon>Rhodobacterales</taxon>
        <taxon>Paracoccaceae</taxon>
        <taxon>Albimonas</taxon>
    </lineage>
</organism>
<feature type="transmembrane region" description="Helical" evidence="8">
    <location>
        <begin position="44"/>
        <end position="66"/>
    </location>
</feature>
<feature type="transmembrane region" description="Helical" evidence="8">
    <location>
        <begin position="227"/>
        <end position="252"/>
    </location>
</feature>
<dbReference type="PROSITE" id="PS50928">
    <property type="entry name" value="ABC_TM1"/>
    <property type="match status" value="1"/>
</dbReference>
<keyword evidence="11" id="KW-1185">Reference proteome</keyword>
<evidence type="ECO:0000256" key="3">
    <source>
        <dbReference type="ARBA" id="ARBA00022448"/>
    </source>
</evidence>
<dbReference type="STRING" id="1114924.SAMN05216258_11242"/>
<keyword evidence="3 8" id="KW-0813">Transport</keyword>
<reference evidence="10 11" key="1">
    <citation type="submission" date="2016-10" db="EMBL/GenBank/DDBJ databases">
        <authorList>
            <person name="de Groot N.N."/>
        </authorList>
    </citation>
    <scope>NUCLEOTIDE SEQUENCE [LARGE SCALE GENOMIC DNA]</scope>
    <source>
        <strain evidence="10 11">CGMCC 1.11030</strain>
    </source>
</reference>
<name>A0A1I3MY48_9RHOB</name>
<keyword evidence="4" id="KW-1003">Cell membrane</keyword>
<dbReference type="GO" id="GO:0043190">
    <property type="term" value="C:ATP-binding cassette (ABC) transporter complex"/>
    <property type="evidence" value="ECO:0007669"/>
    <property type="project" value="InterPro"/>
</dbReference>
<dbReference type="GO" id="GO:0022857">
    <property type="term" value="F:transmembrane transporter activity"/>
    <property type="evidence" value="ECO:0007669"/>
    <property type="project" value="InterPro"/>
</dbReference>
<feature type="transmembrane region" description="Helical" evidence="8">
    <location>
        <begin position="264"/>
        <end position="288"/>
    </location>
</feature>
<dbReference type="GO" id="GO:0006865">
    <property type="term" value="P:amino acid transport"/>
    <property type="evidence" value="ECO:0007669"/>
    <property type="project" value="TreeGrafter"/>
</dbReference>
<dbReference type="SUPFAM" id="SSF161098">
    <property type="entry name" value="MetI-like"/>
    <property type="match status" value="1"/>
</dbReference>
<dbReference type="CDD" id="cd06261">
    <property type="entry name" value="TM_PBP2"/>
    <property type="match status" value="1"/>
</dbReference>
<evidence type="ECO:0000256" key="5">
    <source>
        <dbReference type="ARBA" id="ARBA00022692"/>
    </source>
</evidence>
<dbReference type="InterPro" id="IPR043429">
    <property type="entry name" value="ArtM/GltK/GlnP/TcyL/YhdX-like"/>
</dbReference>
<feature type="transmembrane region" description="Helical" evidence="8">
    <location>
        <begin position="400"/>
        <end position="419"/>
    </location>
</feature>
<evidence type="ECO:0000256" key="2">
    <source>
        <dbReference type="ARBA" id="ARBA00010072"/>
    </source>
</evidence>
<dbReference type="OrthoDB" id="9771188at2"/>
<evidence type="ECO:0000256" key="7">
    <source>
        <dbReference type="ARBA" id="ARBA00023136"/>
    </source>
</evidence>
<feature type="transmembrane region" description="Helical" evidence="8">
    <location>
        <begin position="348"/>
        <end position="370"/>
    </location>
</feature>
<dbReference type="InterPro" id="IPR000515">
    <property type="entry name" value="MetI-like"/>
</dbReference>
<feature type="transmembrane region" description="Helical" evidence="8">
    <location>
        <begin position="141"/>
        <end position="157"/>
    </location>
</feature>
<protein>
    <submittedName>
        <fullName evidence="10">L-glutamine ABC transporter membrane protein /L-glutamate ABC transporter membrane protein /L-aspartate ABC transporter membrane protein /L-asparagine ABC transporter membrane protein</fullName>
    </submittedName>
</protein>
<dbReference type="PANTHER" id="PTHR30614">
    <property type="entry name" value="MEMBRANE COMPONENT OF AMINO ACID ABC TRANSPORTER"/>
    <property type="match status" value="1"/>
</dbReference>
<dbReference type="PANTHER" id="PTHR30614:SF41">
    <property type="entry name" value="INNER MEMBRANE AMINO-ACID ABC TRANSPORTER PERMEASE PROTEIN YHDY"/>
    <property type="match status" value="1"/>
</dbReference>
<feature type="transmembrane region" description="Helical" evidence="8">
    <location>
        <begin position="188"/>
        <end position="207"/>
    </location>
</feature>
<gene>
    <name evidence="10" type="ORF">SAMN05216258_11242</name>
</gene>
<dbReference type="AlphaFoldDB" id="A0A1I3MY48"/>
<feature type="transmembrane region" description="Helical" evidence="8">
    <location>
        <begin position="300"/>
        <end position="317"/>
    </location>
</feature>
<evidence type="ECO:0000256" key="4">
    <source>
        <dbReference type="ARBA" id="ARBA00022475"/>
    </source>
</evidence>
<dbReference type="NCBIfam" id="TIGR01726">
    <property type="entry name" value="HEQRo_perm_3TM"/>
    <property type="match status" value="1"/>
</dbReference>
<comment type="similarity">
    <text evidence="2">Belongs to the binding-protein-dependent transport system permease family. HisMQ subfamily.</text>
</comment>
<feature type="transmembrane region" description="Helical" evidence="8">
    <location>
        <begin position="163"/>
        <end position="181"/>
    </location>
</feature>
<dbReference type="RefSeq" id="WP_092864443.1">
    <property type="nucleotide sequence ID" value="NZ_FOQH01000012.1"/>
</dbReference>
<keyword evidence="6 8" id="KW-1133">Transmembrane helix</keyword>
<evidence type="ECO:0000313" key="10">
    <source>
        <dbReference type="EMBL" id="SFJ01879.1"/>
    </source>
</evidence>
<evidence type="ECO:0000259" key="9">
    <source>
        <dbReference type="PROSITE" id="PS50928"/>
    </source>
</evidence>
<dbReference type="InterPro" id="IPR010065">
    <property type="entry name" value="AA_ABC_transptr_permease_3TM"/>
</dbReference>
<evidence type="ECO:0000256" key="8">
    <source>
        <dbReference type="RuleBase" id="RU363032"/>
    </source>
</evidence>
<dbReference type="InterPro" id="IPR035906">
    <property type="entry name" value="MetI-like_sf"/>
</dbReference>
<dbReference type="Proteomes" id="UP000199377">
    <property type="component" value="Unassembled WGS sequence"/>
</dbReference>
<feature type="domain" description="ABC transmembrane type-1" evidence="9">
    <location>
        <begin position="229"/>
        <end position="423"/>
    </location>
</feature>
<dbReference type="EMBL" id="FOQH01000012">
    <property type="protein sequence ID" value="SFJ01879.1"/>
    <property type="molecule type" value="Genomic_DNA"/>
</dbReference>
<evidence type="ECO:0000256" key="1">
    <source>
        <dbReference type="ARBA" id="ARBA00004429"/>
    </source>
</evidence>
<keyword evidence="7 8" id="KW-0472">Membrane</keyword>
<keyword evidence="5 8" id="KW-0812">Transmembrane</keyword>
<comment type="subcellular location">
    <subcellularLocation>
        <location evidence="1">Cell inner membrane</location>
        <topology evidence="1">Multi-pass membrane protein</topology>
    </subcellularLocation>
    <subcellularLocation>
        <location evidence="8">Cell membrane</location>
        <topology evidence="8">Multi-pass membrane protein</topology>
    </subcellularLocation>
</comment>
<sequence length="435" mass="47340">MSDVHAQTVAYVAPSQIPPSPPPARERGAVKWLRANLFSSISNGILTVIAILIIAYALPALVQWAFVDAVWSAGSLSECREIAAARGVEGAFACWAVINERFNQFLFGFYPEELYWRPILTFLLMFAAAAPILFNAIPRKALIGSALFPFVAYWLLWGGPAAPVILAIIGPVVGYVAFRFVEKAMHGDAGATGMVVGALAMVLWWSFVPGLVDAGPALEPVESARMGGFMLALIIGITGIAASLPFGILLALGRKSDLIFIKTLSVIFIEFIRGVPLITLLFVASSVLNYFFPPGTALDLILRVVIMATLFASAYMAEVIRGGLAALPSGQYEAADSLGLDYWKSMRLIILPQALKISIPGIVNTFIGLFKDTTLVSVIGLLDPVGIINPIRADSNWNGIVWEFYVFVGLFFWVFCFGMSRYSMYLERKLATDHR</sequence>
<proteinExistence type="inferred from homology"/>
<feature type="transmembrane region" description="Helical" evidence="8">
    <location>
        <begin position="114"/>
        <end position="134"/>
    </location>
</feature>
<evidence type="ECO:0000256" key="6">
    <source>
        <dbReference type="ARBA" id="ARBA00022989"/>
    </source>
</evidence>